<name>A0ABQ3XHK3_9ACTN</name>
<dbReference type="EMBL" id="BOMG01000078">
    <property type="protein sequence ID" value="GID57961.1"/>
    <property type="molecule type" value="Genomic_DNA"/>
</dbReference>
<dbReference type="Proteomes" id="UP000612282">
    <property type="component" value="Unassembled WGS sequence"/>
</dbReference>
<keyword evidence="2" id="KW-1185">Reference proteome</keyword>
<gene>
    <name evidence="1" type="ORF">Aco03nite_063650</name>
</gene>
<evidence type="ECO:0000313" key="1">
    <source>
        <dbReference type="EMBL" id="GID57961.1"/>
    </source>
</evidence>
<reference evidence="1 2" key="1">
    <citation type="submission" date="2021-01" db="EMBL/GenBank/DDBJ databases">
        <title>Whole genome shotgun sequence of Actinoplanes couchii NBRC 106145.</title>
        <authorList>
            <person name="Komaki H."/>
            <person name="Tamura T."/>
        </authorList>
    </citation>
    <scope>NUCLEOTIDE SEQUENCE [LARGE SCALE GENOMIC DNA]</scope>
    <source>
        <strain evidence="1 2">NBRC 106145</strain>
    </source>
</reference>
<sequence>MVPDVAALLDQLPASSDDFARLAGTDPDQFRPFQETVAESFADRFEVNYDDLCVLFAGASDRCVEILAGRPADDFRSAWMLAAIGTPAALTAVAERVRAGGDRSEFEDCGLWVPPHGPAERRFTPERRAIFLEVGGFPGADHPVGLPISVVADAPAVWHYLSVRLDEIPGLPSWPATHAHLVAPESTDRWTLFAAVDPGGRYHDVLVELTDGEDDEEDDDGFTFQDDRSFGLGRVVLRPYGPGLVYSNGHIHSTPGVVGTAGGPPIGLYPNPACPKCERLMFHVATVTSMVREHGDGFRSLYLCENCKTAAVTATSWN</sequence>
<evidence type="ECO:0000313" key="2">
    <source>
        <dbReference type="Proteomes" id="UP000612282"/>
    </source>
</evidence>
<protein>
    <submittedName>
        <fullName evidence="1">Uncharacterized protein</fullName>
    </submittedName>
</protein>
<proteinExistence type="predicted"/>
<dbReference type="RefSeq" id="WP_203801383.1">
    <property type="nucleotide sequence ID" value="NZ_BAAAQE010000111.1"/>
</dbReference>
<accession>A0ABQ3XHK3</accession>
<comment type="caution">
    <text evidence="1">The sequence shown here is derived from an EMBL/GenBank/DDBJ whole genome shotgun (WGS) entry which is preliminary data.</text>
</comment>
<organism evidence="1 2">
    <name type="scientific">Actinoplanes couchii</name>
    <dbReference type="NCBI Taxonomy" id="403638"/>
    <lineage>
        <taxon>Bacteria</taxon>
        <taxon>Bacillati</taxon>
        <taxon>Actinomycetota</taxon>
        <taxon>Actinomycetes</taxon>
        <taxon>Micromonosporales</taxon>
        <taxon>Micromonosporaceae</taxon>
        <taxon>Actinoplanes</taxon>
    </lineage>
</organism>